<dbReference type="SUPFAM" id="SSF158472">
    <property type="entry name" value="HAMP domain-like"/>
    <property type="match status" value="1"/>
</dbReference>
<dbReference type="RefSeq" id="WP_105327618.1">
    <property type="nucleotide sequence ID" value="NZ_PUHY01000001.1"/>
</dbReference>
<evidence type="ECO:0000256" key="5">
    <source>
        <dbReference type="ARBA" id="ARBA00022679"/>
    </source>
</evidence>
<dbReference type="Pfam" id="PF00512">
    <property type="entry name" value="HisKA"/>
    <property type="match status" value="1"/>
</dbReference>
<evidence type="ECO:0000313" key="14">
    <source>
        <dbReference type="Proteomes" id="UP000238322"/>
    </source>
</evidence>
<keyword evidence="9" id="KW-0902">Two-component regulatory system</keyword>
<dbReference type="InterPro" id="IPR003594">
    <property type="entry name" value="HATPase_dom"/>
</dbReference>
<feature type="domain" description="HAMP" evidence="12">
    <location>
        <begin position="184"/>
        <end position="237"/>
    </location>
</feature>
<dbReference type="Gene3D" id="1.10.287.130">
    <property type="match status" value="1"/>
</dbReference>
<evidence type="ECO:0000256" key="9">
    <source>
        <dbReference type="ARBA" id="ARBA00023012"/>
    </source>
</evidence>
<dbReference type="GO" id="GO:0005886">
    <property type="term" value="C:plasma membrane"/>
    <property type="evidence" value="ECO:0007669"/>
    <property type="project" value="TreeGrafter"/>
</dbReference>
<dbReference type="InterPro" id="IPR005467">
    <property type="entry name" value="His_kinase_dom"/>
</dbReference>
<dbReference type="InterPro" id="IPR004358">
    <property type="entry name" value="Sig_transdc_His_kin-like_C"/>
</dbReference>
<evidence type="ECO:0000256" key="8">
    <source>
        <dbReference type="ARBA" id="ARBA00022989"/>
    </source>
</evidence>
<feature type="domain" description="Histidine kinase" evidence="11">
    <location>
        <begin position="245"/>
        <end position="461"/>
    </location>
</feature>
<evidence type="ECO:0000259" key="11">
    <source>
        <dbReference type="PROSITE" id="PS50109"/>
    </source>
</evidence>
<evidence type="ECO:0000256" key="2">
    <source>
        <dbReference type="ARBA" id="ARBA00004370"/>
    </source>
</evidence>
<evidence type="ECO:0000313" key="13">
    <source>
        <dbReference type="EMBL" id="PQO40383.1"/>
    </source>
</evidence>
<dbReference type="InterPro" id="IPR036890">
    <property type="entry name" value="HATPase_C_sf"/>
</dbReference>
<dbReference type="Gene3D" id="3.30.565.10">
    <property type="entry name" value="Histidine kinase-like ATPase, C-terminal domain"/>
    <property type="match status" value="1"/>
</dbReference>
<keyword evidence="4" id="KW-0597">Phosphoprotein</keyword>
<dbReference type="InterPro" id="IPR003661">
    <property type="entry name" value="HisK_dim/P_dom"/>
</dbReference>
<comment type="catalytic activity">
    <reaction evidence="1">
        <text>ATP + protein L-histidine = ADP + protein N-phospho-L-histidine.</text>
        <dbReference type="EC" id="2.7.13.3"/>
    </reaction>
</comment>
<keyword evidence="5" id="KW-0808">Transferase</keyword>
<proteinExistence type="predicted"/>
<dbReference type="SMART" id="SM00304">
    <property type="entry name" value="HAMP"/>
    <property type="match status" value="1"/>
</dbReference>
<dbReference type="Pfam" id="PF02518">
    <property type="entry name" value="HATPase_c"/>
    <property type="match status" value="1"/>
</dbReference>
<dbReference type="OrthoDB" id="9786919at2"/>
<evidence type="ECO:0000256" key="6">
    <source>
        <dbReference type="ARBA" id="ARBA00022692"/>
    </source>
</evidence>
<dbReference type="EMBL" id="PUHY01000001">
    <property type="protein sequence ID" value="PQO40383.1"/>
    <property type="molecule type" value="Genomic_DNA"/>
</dbReference>
<dbReference type="PROSITE" id="PS50885">
    <property type="entry name" value="HAMP"/>
    <property type="match status" value="1"/>
</dbReference>
<dbReference type="CDD" id="cd00082">
    <property type="entry name" value="HisKA"/>
    <property type="match status" value="1"/>
</dbReference>
<keyword evidence="10" id="KW-0472">Membrane</keyword>
<gene>
    <name evidence="13" type="ORF">C5Y83_00120</name>
</gene>
<keyword evidence="8" id="KW-1133">Transmembrane helix</keyword>
<dbReference type="PROSITE" id="PS50109">
    <property type="entry name" value="HIS_KIN"/>
    <property type="match status" value="1"/>
</dbReference>
<evidence type="ECO:0000256" key="7">
    <source>
        <dbReference type="ARBA" id="ARBA00022777"/>
    </source>
</evidence>
<dbReference type="SUPFAM" id="SSF47384">
    <property type="entry name" value="Homodimeric domain of signal transducing histidine kinase"/>
    <property type="match status" value="1"/>
</dbReference>
<dbReference type="SUPFAM" id="SSF55874">
    <property type="entry name" value="ATPase domain of HSP90 chaperone/DNA topoisomerase II/histidine kinase"/>
    <property type="match status" value="1"/>
</dbReference>
<dbReference type="SMART" id="SM00387">
    <property type="entry name" value="HATPase_c"/>
    <property type="match status" value="1"/>
</dbReference>
<protein>
    <recommendedName>
        <fullName evidence="3">histidine kinase</fullName>
        <ecNumber evidence="3">2.7.13.3</ecNumber>
    </recommendedName>
</protein>
<accession>A0A2S8G7I5</accession>
<evidence type="ECO:0000256" key="1">
    <source>
        <dbReference type="ARBA" id="ARBA00000085"/>
    </source>
</evidence>
<keyword evidence="6" id="KW-0812">Transmembrane</keyword>
<keyword evidence="7" id="KW-0418">Kinase</keyword>
<evidence type="ECO:0000256" key="10">
    <source>
        <dbReference type="ARBA" id="ARBA00023136"/>
    </source>
</evidence>
<dbReference type="InterPro" id="IPR036097">
    <property type="entry name" value="HisK_dim/P_sf"/>
</dbReference>
<dbReference type="Proteomes" id="UP000238322">
    <property type="component" value="Unassembled WGS sequence"/>
</dbReference>
<sequence>MTITTRLTCFFLAMLLLVLVGFSVSMYGVADYYLNQQVDERLTAALNSICGMIETDAAGVEWEPGERRRVLEFPTYEDQLAWWIKDDKNNLIARSHDAEHTDITAFDNRNWQFAQRTIEATTSSSDDSQPMIGEASTKHAALIASAAISRKPVQAAQWQLIAWLVGLSSVVWLAAFASARYVCRWALSPVRSMAIAAEHIDFVDPSQRLPRVHTHDEVGQLTQAFNAMLDRLQESFERQRRFTSDASHQLRTPLTAILGHVDVALRHDRTDTDYQAILETIKRKGTHLSRVVESLLFLARSDREANLPRLVIVDLASWLPTYLTQWDDHPRHNDIQLDCDQSGCSRCVAQSELLAEILNILLENACKFSETGSPIVVSLNNDEDHILVSVADQGCGIDKGDIGNLFTPFVRSEQARQSGVEGVGLGLSIANRLAKTFGGDLTVTSERTRGSCFTLQLPKVSDDLMDD</sequence>
<evidence type="ECO:0000259" key="12">
    <source>
        <dbReference type="PROSITE" id="PS50885"/>
    </source>
</evidence>
<dbReference type="PANTHER" id="PTHR45436">
    <property type="entry name" value="SENSOR HISTIDINE KINASE YKOH"/>
    <property type="match status" value="1"/>
</dbReference>
<dbReference type="PRINTS" id="PR00344">
    <property type="entry name" value="BCTRLSENSOR"/>
</dbReference>
<name>A0A2S8G7I5_9BACT</name>
<reference evidence="13 14" key="1">
    <citation type="submission" date="2018-02" db="EMBL/GenBank/DDBJ databases">
        <title>Comparative genomes isolates from brazilian mangrove.</title>
        <authorList>
            <person name="Araujo J.E."/>
            <person name="Taketani R.G."/>
            <person name="Silva M.C.P."/>
            <person name="Loureco M.V."/>
            <person name="Andreote F.D."/>
        </authorList>
    </citation>
    <scope>NUCLEOTIDE SEQUENCE [LARGE SCALE GENOMIC DNA]</scope>
    <source>
        <strain evidence="13 14">Hex-1 MGV</strain>
    </source>
</reference>
<dbReference type="Gene3D" id="6.10.340.10">
    <property type="match status" value="1"/>
</dbReference>
<dbReference type="SMART" id="SM00388">
    <property type="entry name" value="HisKA"/>
    <property type="match status" value="1"/>
</dbReference>
<dbReference type="EC" id="2.7.13.3" evidence="3"/>
<comment type="caution">
    <text evidence="13">The sequence shown here is derived from an EMBL/GenBank/DDBJ whole genome shotgun (WGS) entry which is preliminary data.</text>
</comment>
<dbReference type="GO" id="GO:0000155">
    <property type="term" value="F:phosphorelay sensor kinase activity"/>
    <property type="evidence" value="ECO:0007669"/>
    <property type="project" value="InterPro"/>
</dbReference>
<comment type="subcellular location">
    <subcellularLocation>
        <location evidence="2">Membrane</location>
    </subcellularLocation>
</comment>
<evidence type="ECO:0000256" key="3">
    <source>
        <dbReference type="ARBA" id="ARBA00012438"/>
    </source>
</evidence>
<dbReference type="PANTHER" id="PTHR45436:SF5">
    <property type="entry name" value="SENSOR HISTIDINE KINASE TRCS"/>
    <property type="match status" value="1"/>
</dbReference>
<organism evidence="13 14">
    <name type="scientific">Blastopirellula marina</name>
    <dbReference type="NCBI Taxonomy" id="124"/>
    <lineage>
        <taxon>Bacteria</taxon>
        <taxon>Pseudomonadati</taxon>
        <taxon>Planctomycetota</taxon>
        <taxon>Planctomycetia</taxon>
        <taxon>Pirellulales</taxon>
        <taxon>Pirellulaceae</taxon>
        <taxon>Blastopirellula</taxon>
    </lineage>
</organism>
<dbReference type="AlphaFoldDB" id="A0A2S8G7I5"/>
<dbReference type="InterPro" id="IPR003660">
    <property type="entry name" value="HAMP_dom"/>
</dbReference>
<dbReference type="Pfam" id="PF00672">
    <property type="entry name" value="HAMP"/>
    <property type="match status" value="1"/>
</dbReference>
<dbReference type="InterPro" id="IPR050428">
    <property type="entry name" value="TCS_sensor_his_kinase"/>
</dbReference>
<evidence type="ECO:0000256" key="4">
    <source>
        <dbReference type="ARBA" id="ARBA00022553"/>
    </source>
</evidence>
<dbReference type="CDD" id="cd06225">
    <property type="entry name" value="HAMP"/>
    <property type="match status" value="1"/>
</dbReference>